<keyword evidence="3" id="KW-1185">Reference proteome</keyword>
<sequence>MPKFPIAFGRRKSAGNALEDFKDGPVNQSSFKVFEQPGSSSFDGVRRFTKESIPHNAPRREDNMFEGLINANRGSGASNTNTASTADDSSRMSATSTAPSSTASRADEWRSPHDMPFKNIPMPPVPKSSPAFSLKNSSRTFSFGRKQNTSTPPPPPVPAKGSRTPPPEPEYETGRARAVTASSYASTATPPKLDERDFSLNLGGSFTDMFSGIGKRKSQVLDAEVRKPEPRSSVRHTGTRTHSNHPSPLNIDRNRNVEPSPYSWSSQHSQDGLMQSSTPPPPPGPQNGGQHPAPQNRPTASTGHNLPSTRVQRPGGAAETGLRRNSGPNGRRQSLAEYRKSIDQGIDEDAKLLREAAYASQRLNLPESGPKVRDSWALPLNQFDKQPDEAAVAGFMNGVSADDTPRPKGVELHDGDDSMFDNNIAESANLAQRFEEISTSSQASKFAPKNKVMTPAQFERYKKEQDRLSTFGPLARQKQQEEEEEEENYEDEVDDAEKAKQLASQRRRQEAHMSVYRQQMMKVTGEAPSGLGSGLRPVATGAQSSPNLGTLGSLGRADDKEDEDEEVPLAILQAHGFPNKNKPPIRPVSSIPNLRAQSAMSGALPVFARNLPQDPYIGAGLAYPTNRESMGFSGGAGSVYGGSARNIPPNLPVGGLVGVIANEERSRAMRRGSPNPLGEYSTPPPPNGFDAIGAVGGMGGSSPNLRASTMIGGMPINPMMLSAGDQAQIQMSQQMQQFMQMQMQFMQLMTSGQMPAQPVPNAPQGLPDFSQIGRSASPQLRPGSSHQRSQTMMEASSSSWLPQGGLFTPSVRNQGGYAASIAPSERSNVGMPGRYRPVSHVPAAVTDNKSRASSIEGALQGWDNKNRTSTIKVISKPSAASDEDDEEGWEEMAKKRENKRSLWRTKKENNDLREMLSYT</sequence>
<dbReference type="AlphaFoldDB" id="A0A0C3DRU5"/>
<reference evidence="2 3" key="1">
    <citation type="submission" date="2014-04" db="EMBL/GenBank/DDBJ databases">
        <authorList>
            <consortium name="DOE Joint Genome Institute"/>
            <person name="Kuo A."/>
            <person name="Martino E."/>
            <person name="Perotto S."/>
            <person name="Kohler A."/>
            <person name="Nagy L.G."/>
            <person name="Floudas D."/>
            <person name="Copeland A."/>
            <person name="Barry K.W."/>
            <person name="Cichocki N."/>
            <person name="Veneault-Fourrey C."/>
            <person name="LaButti K."/>
            <person name="Lindquist E.A."/>
            <person name="Lipzen A."/>
            <person name="Lundell T."/>
            <person name="Morin E."/>
            <person name="Murat C."/>
            <person name="Sun H."/>
            <person name="Tunlid A."/>
            <person name="Henrissat B."/>
            <person name="Grigoriev I.V."/>
            <person name="Hibbett D.S."/>
            <person name="Martin F."/>
            <person name="Nordberg H.P."/>
            <person name="Cantor M.N."/>
            <person name="Hua S.X."/>
        </authorList>
    </citation>
    <scope>NUCLEOTIDE SEQUENCE [LARGE SCALE GENOMIC DNA]</scope>
    <source>
        <strain evidence="2 3">Zn</strain>
    </source>
</reference>
<dbReference type="InParanoid" id="A0A0C3DRU5"/>
<dbReference type="HOGENOM" id="CLU_006885_0_0_1"/>
<dbReference type="STRING" id="913774.A0A0C3DRU5"/>
<feature type="compositionally biased region" description="Acidic residues" evidence="1">
    <location>
        <begin position="881"/>
        <end position="890"/>
    </location>
</feature>
<feature type="compositionally biased region" description="Polar residues" evidence="1">
    <location>
        <begin position="72"/>
        <end position="87"/>
    </location>
</feature>
<feature type="compositionally biased region" description="Basic and acidic residues" evidence="1">
    <location>
        <begin position="403"/>
        <end position="416"/>
    </location>
</feature>
<feature type="compositionally biased region" description="Polar residues" evidence="1">
    <location>
        <begin position="26"/>
        <end position="42"/>
    </location>
</feature>
<reference evidence="3" key="2">
    <citation type="submission" date="2015-01" db="EMBL/GenBank/DDBJ databases">
        <title>Evolutionary Origins and Diversification of the Mycorrhizal Mutualists.</title>
        <authorList>
            <consortium name="DOE Joint Genome Institute"/>
            <consortium name="Mycorrhizal Genomics Consortium"/>
            <person name="Kohler A."/>
            <person name="Kuo A."/>
            <person name="Nagy L.G."/>
            <person name="Floudas D."/>
            <person name="Copeland A."/>
            <person name="Barry K.W."/>
            <person name="Cichocki N."/>
            <person name="Veneault-Fourrey C."/>
            <person name="LaButti K."/>
            <person name="Lindquist E.A."/>
            <person name="Lipzen A."/>
            <person name="Lundell T."/>
            <person name="Morin E."/>
            <person name="Murat C."/>
            <person name="Riley R."/>
            <person name="Ohm R."/>
            <person name="Sun H."/>
            <person name="Tunlid A."/>
            <person name="Henrissat B."/>
            <person name="Grigoriev I.V."/>
            <person name="Hibbett D.S."/>
            <person name="Martin F."/>
        </authorList>
    </citation>
    <scope>NUCLEOTIDE SEQUENCE [LARGE SCALE GENOMIC DNA]</scope>
    <source>
        <strain evidence="3">Zn</strain>
    </source>
</reference>
<feature type="compositionally biased region" description="Low complexity" evidence="1">
    <location>
        <begin position="91"/>
        <end position="104"/>
    </location>
</feature>
<feature type="compositionally biased region" description="Basic and acidic residues" evidence="1">
    <location>
        <begin position="105"/>
        <end position="116"/>
    </location>
</feature>
<feature type="compositionally biased region" description="Polar residues" evidence="1">
    <location>
        <begin position="772"/>
        <end position="801"/>
    </location>
</feature>
<feature type="compositionally biased region" description="Acidic residues" evidence="1">
    <location>
        <begin position="481"/>
        <end position="495"/>
    </location>
</feature>
<protein>
    <submittedName>
        <fullName evidence="2">Uncharacterized protein</fullName>
    </submittedName>
</protein>
<feature type="region of interest" description="Disordered" evidence="1">
    <location>
        <begin position="1"/>
        <end position="340"/>
    </location>
</feature>
<feature type="compositionally biased region" description="Polar residues" evidence="1">
    <location>
        <begin position="541"/>
        <end position="550"/>
    </location>
</feature>
<evidence type="ECO:0000256" key="1">
    <source>
        <dbReference type="SAM" id="MobiDB-lite"/>
    </source>
</evidence>
<gene>
    <name evidence="2" type="ORF">OIDMADRAFT_157095</name>
</gene>
<feature type="region of interest" description="Disordered" evidence="1">
    <location>
        <begin position="870"/>
        <end position="899"/>
    </location>
</feature>
<name>A0A0C3DRU5_OIDMZ</name>
<dbReference type="PANTHER" id="PTHR42068">
    <property type="entry name" value="YALI0B18964P"/>
    <property type="match status" value="1"/>
</dbReference>
<feature type="compositionally biased region" description="Basic residues" evidence="1">
    <location>
        <begin position="233"/>
        <end position="243"/>
    </location>
</feature>
<feature type="compositionally biased region" description="Low complexity" evidence="1">
    <location>
        <begin position="176"/>
        <end position="189"/>
    </location>
</feature>
<evidence type="ECO:0000313" key="2">
    <source>
        <dbReference type="EMBL" id="KIN04778.1"/>
    </source>
</evidence>
<feature type="region of interest" description="Disordered" evidence="1">
    <location>
        <begin position="526"/>
        <end position="564"/>
    </location>
</feature>
<feature type="compositionally biased region" description="Basic and acidic residues" evidence="1">
    <location>
        <begin position="223"/>
        <end position="232"/>
    </location>
</feature>
<feature type="region of interest" description="Disordered" evidence="1">
    <location>
        <begin position="397"/>
        <end position="418"/>
    </location>
</feature>
<feature type="region of interest" description="Disordered" evidence="1">
    <location>
        <begin position="770"/>
        <end position="807"/>
    </location>
</feature>
<feature type="compositionally biased region" description="Polar residues" evidence="1">
    <location>
        <begin position="130"/>
        <end position="150"/>
    </location>
</feature>
<proteinExistence type="predicted"/>
<feature type="compositionally biased region" description="Polar residues" evidence="1">
    <location>
        <begin position="262"/>
        <end position="277"/>
    </location>
</feature>
<accession>A0A0C3DRU5</accession>
<feature type="compositionally biased region" description="Pro residues" evidence="1">
    <location>
        <begin position="151"/>
        <end position="168"/>
    </location>
</feature>
<evidence type="ECO:0000313" key="3">
    <source>
        <dbReference type="Proteomes" id="UP000054321"/>
    </source>
</evidence>
<feature type="compositionally biased region" description="Polar residues" evidence="1">
    <location>
        <begin position="296"/>
        <end position="311"/>
    </location>
</feature>
<dbReference type="OrthoDB" id="5396252at2759"/>
<organism evidence="2 3">
    <name type="scientific">Oidiodendron maius (strain Zn)</name>
    <dbReference type="NCBI Taxonomy" id="913774"/>
    <lineage>
        <taxon>Eukaryota</taxon>
        <taxon>Fungi</taxon>
        <taxon>Dikarya</taxon>
        <taxon>Ascomycota</taxon>
        <taxon>Pezizomycotina</taxon>
        <taxon>Leotiomycetes</taxon>
        <taxon>Leotiomycetes incertae sedis</taxon>
        <taxon>Myxotrichaceae</taxon>
        <taxon>Oidiodendron</taxon>
    </lineage>
</organism>
<dbReference type="EMBL" id="KN832872">
    <property type="protein sequence ID" value="KIN04778.1"/>
    <property type="molecule type" value="Genomic_DNA"/>
</dbReference>
<feature type="region of interest" description="Disordered" evidence="1">
    <location>
        <begin position="439"/>
        <end position="514"/>
    </location>
</feature>
<dbReference type="Proteomes" id="UP000054321">
    <property type="component" value="Unassembled WGS sequence"/>
</dbReference>
<feature type="compositionally biased region" description="Basic and acidic residues" evidence="1">
    <location>
        <begin position="44"/>
        <end position="63"/>
    </location>
</feature>
<dbReference type="PANTHER" id="PTHR42068:SF1">
    <property type="entry name" value="YALI0B18964P"/>
    <property type="match status" value="1"/>
</dbReference>